<protein>
    <submittedName>
        <fullName evidence="2">Uncharacterized protein</fullName>
    </submittedName>
</protein>
<proteinExistence type="predicted"/>
<evidence type="ECO:0000313" key="2">
    <source>
        <dbReference type="EMBL" id="GBE86161.1"/>
    </source>
</evidence>
<dbReference type="RefSeq" id="XP_027617074.1">
    <property type="nucleotide sequence ID" value="XM_027761273.1"/>
</dbReference>
<evidence type="ECO:0000256" key="1">
    <source>
        <dbReference type="SAM" id="MobiDB-lite"/>
    </source>
</evidence>
<dbReference type="AlphaFoldDB" id="A0A401GVA1"/>
<dbReference type="EMBL" id="BFAD01000009">
    <property type="protein sequence ID" value="GBE86161.1"/>
    <property type="molecule type" value="Genomic_DNA"/>
</dbReference>
<comment type="caution">
    <text evidence="2">The sequence shown here is derived from an EMBL/GenBank/DDBJ whole genome shotgun (WGS) entry which is preliminary data.</text>
</comment>
<accession>A0A401GVA1</accession>
<sequence length="180" mass="20489">MFVPDLMHEFELGVWKAIFTHLLRILYAVGEDAIQKFDERFRKVPTFGRDTIQRSSTNVSAMKKLAARDFEDILQCCIPVFEGLIPSKKYNNIVLDLLFELANWHAHTKLCLHTEHTLQVFERAMTTLGAAVHHFRKTVCSAFATRELPKETAARGRRKATLVTRTGGHGRPSLNAVDPK</sequence>
<dbReference type="GeneID" id="38783078"/>
<dbReference type="STRING" id="139825.A0A401GVA1"/>
<evidence type="ECO:0000313" key="3">
    <source>
        <dbReference type="Proteomes" id="UP000287166"/>
    </source>
</evidence>
<keyword evidence="3" id="KW-1185">Reference proteome</keyword>
<dbReference type="InParanoid" id="A0A401GVA1"/>
<gene>
    <name evidence="2" type="ORF">SCP_0900380</name>
</gene>
<organism evidence="2 3">
    <name type="scientific">Sparassis crispa</name>
    <dbReference type="NCBI Taxonomy" id="139825"/>
    <lineage>
        <taxon>Eukaryota</taxon>
        <taxon>Fungi</taxon>
        <taxon>Dikarya</taxon>
        <taxon>Basidiomycota</taxon>
        <taxon>Agaricomycotina</taxon>
        <taxon>Agaricomycetes</taxon>
        <taxon>Polyporales</taxon>
        <taxon>Sparassidaceae</taxon>
        <taxon>Sparassis</taxon>
    </lineage>
</organism>
<dbReference type="OrthoDB" id="3208495at2759"/>
<dbReference type="Proteomes" id="UP000287166">
    <property type="component" value="Unassembled WGS sequence"/>
</dbReference>
<feature type="region of interest" description="Disordered" evidence="1">
    <location>
        <begin position="151"/>
        <end position="180"/>
    </location>
</feature>
<reference evidence="2 3" key="1">
    <citation type="journal article" date="2018" name="Sci. Rep.">
        <title>Genome sequence of the cauliflower mushroom Sparassis crispa (Hanabiratake) and its association with beneficial usage.</title>
        <authorList>
            <person name="Kiyama R."/>
            <person name="Furutani Y."/>
            <person name="Kawaguchi K."/>
            <person name="Nakanishi T."/>
        </authorList>
    </citation>
    <scope>NUCLEOTIDE SEQUENCE [LARGE SCALE GENOMIC DNA]</scope>
</reference>
<name>A0A401GVA1_9APHY</name>